<dbReference type="EMBL" id="JAKNAX010000040">
    <property type="protein sequence ID" value="MDE1347502.1"/>
    <property type="molecule type" value="Genomic_DNA"/>
</dbReference>
<comment type="caution">
    <text evidence="8">The sequence shown here is derived from an EMBL/GenBank/DDBJ whole genome shotgun (WGS) entry which is preliminary data.</text>
</comment>
<dbReference type="Pfam" id="PF06560">
    <property type="entry name" value="GPI"/>
    <property type="match status" value="1"/>
</dbReference>
<dbReference type="GO" id="GO:0006096">
    <property type="term" value="P:glycolytic process"/>
    <property type="evidence" value="ECO:0007669"/>
    <property type="project" value="UniProtKB-KW"/>
</dbReference>
<evidence type="ECO:0000256" key="4">
    <source>
        <dbReference type="ARBA" id="ARBA00022432"/>
    </source>
</evidence>
<comment type="similarity">
    <text evidence="2">Belongs to the archaeal-type GPI family.</text>
</comment>
<evidence type="ECO:0000256" key="2">
    <source>
        <dbReference type="ARBA" id="ARBA00006542"/>
    </source>
</evidence>
<dbReference type="Proteomes" id="UP001140978">
    <property type="component" value="Unassembled WGS sequence"/>
</dbReference>
<gene>
    <name evidence="8" type="ORF">L9X51_13800</name>
</gene>
<dbReference type="Gene3D" id="2.60.120.10">
    <property type="entry name" value="Jelly Rolls"/>
    <property type="match status" value="1"/>
</dbReference>
<keyword evidence="8" id="KW-0413">Isomerase</keyword>
<dbReference type="AlphaFoldDB" id="A0A9X4FG60"/>
<evidence type="ECO:0000256" key="3">
    <source>
        <dbReference type="ARBA" id="ARBA00011952"/>
    </source>
</evidence>
<dbReference type="EC" id="5.3.1.9" evidence="3"/>
<keyword evidence="5" id="KW-0324">Glycolysis</keyword>
<accession>A0A9X4FG60</accession>
<dbReference type="GO" id="GO:0005737">
    <property type="term" value="C:cytoplasm"/>
    <property type="evidence" value="ECO:0007669"/>
    <property type="project" value="InterPro"/>
</dbReference>
<evidence type="ECO:0000259" key="7">
    <source>
        <dbReference type="Pfam" id="PF06560"/>
    </source>
</evidence>
<comment type="pathway">
    <text evidence="1">Carbohydrate degradation; glycolysis; D-glyceraldehyde 3-phosphate and glycerone phosphate from D-glucose: step 2/4.</text>
</comment>
<evidence type="ECO:0000313" key="9">
    <source>
        <dbReference type="Proteomes" id="UP001140978"/>
    </source>
</evidence>
<comment type="catalytic activity">
    <reaction evidence="6">
        <text>alpha-D-glucose 6-phosphate = beta-D-fructose 6-phosphate</text>
        <dbReference type="Rhea" id="RHEA:11816"/>
        <dbReference type="ChEBI" id="CHEBI:57634"/>
        <dbReference type="ChEBI" id="CHEBI:58225"/>
        <dbReference type="EC" id="5.3.1.9"/>
    </reaction>
</comment>
<dbReference type="InterPro" id="IPR014710">
    <property type="entry name" value="RmlC-like_jellyroll"/>
</dbReference>
<evidence type="ECO:0000256" key="6">
    <source>
        <dbReference type="ARBA" id="ARBA00029321"/>
    </source>
</evidence>
<dbReference type="GO" id="GO:0006094">
    <property type="term" value="P:gluconeogenesis"/>
    <property type="evidence" value="ECO:0007669"/>
    <property type="project" value="UniProtKB-KW"/>
</dbReference>
<dbReference type="InterPro" id="IPR011051">
    <property type="entry name" value="RmlC_Cupin_sf"/>
</dbReference>
<dbReference type="SUPFAM" id="SSF51182">
    <property type="entry name" value="RmlC-like cupins"/>
    <property type="match status" value="1"/>
</dbReference>
<protein>
    <recommendedName>
        <fullName evidence="3">glucose-6-phosphate isomerase</fullName>
        <ecNumber evidence="3">5.3.1.9</ecNumber>
    </recommendedName>
</protein>
<proteinExistence type="inferred from homology"/>
<reference evidence="8" key="1">
    <citation type="submission" date="2022-02" db="EMBL/GenBank/DDBJ databases">
        <title>Emergence and expansion in Europe of a Vibrio aestuarianus clonal complex pathogenic for oysters.</title>
        <authorList>
            <person name="Mesnil A."/>
            <person name="Travers M.-A."/>
        </authorList>
    </citation>
    <scope>NUCLEOTIDE SEQUENCE</scope>
    <source>
        <strain evidence="8">19_064_15T1</strain>
    </source>
</reference>
<evidence type="ECO:0000256" key="1">
    <source>
        <dbReference type="ARBA" id="ARBA00004926"/>
    </source>
</evidence>
<dbReference type="CDD" id="cd02218">
    <property type="entry name" value="cupin_PGI"/>
    <property type="match status" value="1"/>
</dbReference>
<name>A0A9X4FG60_9VIBR</name>
<evidence type="ECO:0000256" key="5">
    <source>
        <dbReference type="ARBA" id="ARBA00023152"/>
    </source>
</evidence>
<feature type="domain" description="Glucose-6-phosphate isomerase prokaryote" evidence="7">
    <location>
        <begin position="28"/>
        <end position="180"/>
    </location>
</feature>
<dbReference type="RefSeq" id="WP_171981604.1">
    <property type="nucleotide sequence ID" value="NZ_JAKNAX010000040.1"/>
</dbReference>
<keyword evidence="4" id="KW-0312">Gluconeogenesis</keyword>
<sequence length="184" mass="20318">MKVITPPSVDYITGRLKSEDLVSKSTTVESLKGVFKDEGAYNMLDPKAAIYSVEMLPAGTEEGDLNFGASHIEPGDIGGEFHMTRGHFHERIEQAEYYFGSAGEGLLILQKEDGDVYLEKVFPGSVHHIPGYVAHRLVNTGSERLSALAVWPSIAGHNYGTLKEEGFNVRVFKDGDTFRVEKVR</sequence>
<dbReference type="InterPro" id="IPR010551">
    <property type="entry name" value="G6P_isomerase_prok"/>
</dbReference>
<organism evidence="8 9">
    <name type="scientific">Vibrio aestuarianus</name>
    <dbReference type="NCBI Taxonomy" id="28171"/>
    <lineage>
        <taxon>Bacteria</taxon>
        <taxon>Pseudomonadati</taxon>
        <taxon>Pseudomonadota</taxon>
        <taxon>Gammaproteobacteria</taxon>
        <taxon>Vibrionales</taxon>
        <taxon>Vibrionaceae</taxon>
        <taxon>Vibrio</taxon>
    </lineage>
</organism>
<dbReference type="GO" id="GO:0004347">
    <property type="term" value="F:glucose-6-phosphate isomerase activity"/>
    <property type="evidence" value="ECO:0007669"/>
    <property type="project" value="UniProtKB-EC"/>
</dbReference>
<evidence type="ECO:0000313" key="8">
    <source>
        <dbReference type="EMBL" id="MDE1347502.1"/>
    </source>
</evidence>